<keyword evidence="1" id="KW-0472">Membrane</keyword>
<reference evidence="2" key="1">
    <citation type="submission" date="2021-01" db="EMBL/GenBank/DDBJ databases">
        <title>Whole genome shotgun sequence of Virgisporangium ochraceum NBRC 16418.</title>
        <authorList>
            <person name="Komaki H."/>
            <person name="Tamura T."/>
        </authorList>
    </citation>
    <scope>NUCLEOTIDE SEQUENCE</scope>
    <source>
        <strain evidence="2">NBRC 16418</strain>
    </source>
</reference>
<evidence type="ECO:0000256" key="1">
    <source>
        <dbReference type="SAM" id="Phobius"/>
    </source>
</evidence>
<dbReference type="Proteomes" id="UP000635606">
    <property type="component" value="Unassembled WGS sequence"/>
</dbReference>
<dbReference type="RefSeq" id="WP_203933718.1">
    <property type="nucleotide sequence ID" value="NZ_BOPH01000126.1"/>
</dbReference>
<feature type="transmembrane region" description="Helical" evidence="1">
    <location>
        <begin position="121"/>
        <end position="142"/>
    </location>
</feature>
<accession>A0A8J4EGP2</accession>
<evidence type="ECO:0000313" key="3">
    <source>
        <dbReference type="Proteomes" id="UP000635606"/>
    </source>
</evidence>
<organism evidence="2 3">
    <name type="scientific">Virgisporangium ochraceum</name>
    <dbReference type="NCBI Taxonomy" id="65505"/>
    <lineage>
        <taxon>Bacteria</taxon>
        <taxon>Bacillati</taxon>
        <taxon>Actinomycetota</taxon>
        <taxon>Actinomycetes</taxon>
        <taxon>Micromonosporales</taxon>
        <taxon>Micromonosporaceae</taxon>
        <taxon>Virgisporangium</taxon>
    </lineage>
</organism>
<gene>
    <name evidence="2" type="ORF">Voc01_088200</name>
</gene>
<keyword evidence="1" id="KW-0812">Transmembrane</keyword>
<name>A0A8J4EGP2_9ACTN</name>
<protein>
    <submittedName>
        <fullName evidence="2">Uncharacterized protein</fullName>
    </submittedName>
</protein>
<evidence type="ECO:0000313" key="2">
    <source>
        <dbReference type="EMBL" id="GIJ73903.1"/>
    </source>
</evidence>
<proteinExistence type="predicted"/>
<sequence length="183" mass="18530">MSQHVYPYAPGPTPYRSSGGIPRRPLTLTLGYVGALLAGLFGAVGAAVLMLQARDVAERTVRDATEAVLGSDSGSTDILVTAAVDEAAGTLTTRGVMGLVSALLVIGVALAVRNGALWARAVLTVLLLGSLCGNGVIVADVAPAVTKALGVTAMLLGVVVVVLLFLPPTNRYAKARKLAAGAR</sequence>
<dbReference type="EMBL" id="BOPH01000126">
    <property type="protein sequence ID" value="GIJ73903.1"/>
    <property type="molecule type" value="Genomic_DNA"/>
</dbReference>
<keyword evidence="1" id="KW-1133">Transmembrane helix</keyword>
<feature type="transmembrane region" description="Helical" evidence="1">
    <location>
        <begin position="26"/>
        <end position="51"/>
    </location>
</feature>
<comment type="caution">
    <text evidence="2">The sequence shown here is derived from an EMBL/GenBank/DDBJ whole genome shotgun (WGS) entry which is preliminary data.</text>
</comment>
<dbReference type="AlphaFoldDB" id="A0A8J4EGP2"/>
<feature type="transmembrane region" description="Helical" evidence="1">
    <location>
        <begin position="148"/>
        <end position="166"/>
    </location>
</feature>
<feature type="transmembrane region" description="Helical" evidence="1">
    <location>
        <begin position="95"/>
        <end position="112"/>
    </location>
</feature>
<keyword evidence="3" id="KW-1185">Reference proteome</keyword>